<gene>
    <name evidence="1" type="ORF">Pla111_11210</name>
</gene>
<dbReference type="AlphaFoldDB" id="A0A5C5WAH2"/>
<reference evidence="1 2" key="1">
    <citation type="submission" date="2019-02" db="EMBL/GenBank/DDBJ databases">
        <title>Deep-cultivation of Planctomycetes and their phenomic and genomic characterization uncovers novel biology.</title>
        <authorList>
            <person name="Wiegand S."/>
            <person name="Jogler M."/>
            <person name="Boedeker C."/>
            <person name="Pinto D."/>
            <person name="Vollmers J."/>
            <person name="Rivas-Marin E."/>
            <person name="Kohn T."/>
            <person name="Peeters S.H."/>
            <person name="Heuer A."/>
            <person name="Rast P."/>
            <person name="Oberbeckmann S."/>
            <person name="Bunk B."/>
            <person name="Jeske O."/>
            <person name="Meyerdierks A."/>
            <person name="Storesund J.E."/>
            <person name="Kallscheuer N."/>
            <person name="Luecker S."/>
            <person name="Lage O.M."/>
            <person name="Pohl T."/>
            <person name="Merkel B.J."/>
            <person name="Hornburger P."/>
            <person name="Mueller R.-W."/>
            <person name="Bruemmer F."/>
            <person name="Labrenz M."/>
            <person name="Spormann A.M."/>
            <person name="Op Den Camp H."/>
            <person name="Overmann J."/>
            <person name="Amann R."/>
            <person name="Jetten M.S.M."/>
            <person name="Mascher T."/>
            <person name="Medema M.H."/>
            <person name="Devos D.P."/>
            <person name="Kaster A.-K."/>
            <person name="Ovreas L."/>
            <person name="Rohde M."/>
            <person name="Galperin M.Y."/>
            <person name="Jogler C."/>
        </authorList>
    </citation>
    <scope>NUCLEOTIDE SEQUENCE [LARGE SCALE GENOMIC DNA]</scope>
    <source>
        <strain evidence="1 2">Pla111</strain>
    </source>
</reference>
<organism evidence="1 2">
    <name type="scientific">Botrimarina hoheduenensis</name>
    <dbReference type="NCBI Taxonomy" id="2528000"/>
    <lineage>
        <taxon>Bacteria</taxon>
        <taxon>Pseudomonadati</taxon>
        <taxon>Planctomycetota</taxon>
        <taxon>Planctomycetia</taxon>
        <taxon>Pirellulales</taxon>
        <taxon>Lacipirellulaceae</taxon>
        <taxon>Botrimarina</taxon>
    </lineage>
</organism>
<evidence type="ECO:0000313" key="1">
    <source>
        <dbReference type="EMBL" id="TWT47507.1"/>
    </source>
</evidence>
<accession>A0A5C5WAH2</accession>
<dbReference type="RefSeq" id="WP_146572176.1">
    <property type="nucleotide sequence ID" value="NZ_SJPH01000002.1"/>
</dbReference>
<evidence type="ECO:0000313" key="2">
    <source>
        <dbReference type="Proteomes" id="UP000318995"/>
    </source>
</evidence>
<keyword evidence="2" id="KW-1185">Reference proteome</keyword>
<sequence>MQVSDRSTKRLTAVALVMGTALVWVAGAQPPTPLLAPSLAPSQSPSTEEPATVDSAIVEPAVIEAPVGSPAVIPPTIVPEPAPAPAPFAAIDRIPDELEASRRELAAAAVRLEQRLNPATSFGAGWLEYLEWDGVQKQLAPGSDTDPAAASLTFHRLNSGAAGLELSEPRAVADALQRYMALATVARAQDRGQFIARQAKAIERLAEKASLDPRLDVYALEQRLNLLLSTADGAEAARAVRQRFARPNLRAQISTTLLQRMLASPGAECVNVDDCILGTRIRGTGLTTASLRVATLPSYDRARLGFTLSGNTRSQTRGVNGPVAIRSLGDTRFQAAKTVELTETAFRMLGANASATTNSRTQSISKIGGGIGSRLVERIAQGRVAEQRPRADSIAGSRAAGRVAQGFDERLNERLIEARQNFDKKLIHPLRRRGVAPRPLLFSTTSHALLVQSVQASETQLAARQDPPAKLAGELLTSVHESAASNLLGGYLSGVTLGRAEADGPTTFTGGVKPEWLDELKDESRPTLAEFKPWTLRFRAARPVSIGFQDGKVVLALHAAEITAGEKNYQDWDLISTYQPVRAGEGWALEREGEVEVLPTGFDPESGKRLPSQKGALRRNLQAALNDAEGRLPRRVPLDAILLDNPFGAVRALQVEQIAIDAGWLEASWGAF</sequence>
<dbReference type="OrthoDB" id="245674at2"/>
<proteinExistence type="predicted"/>
<dbReference type="Proteomes" id="UP000318995">
    <property type="component" value="Unassembled WGS sequence"/>
</dbReference>
<dbReference type="EMBL" id="SJPH01000002">
    <property type="protein sequence ID" value="TWT47507.1"/>
    <property type="molecule type" value="Genomic_DNA"/>
</dbReference>
<name>A0A5C5WAH2_9BACT</name>
<protein>
    <submittedName>
        <fullName evidence="1">Uncharacterized protein</fullName>
    </submittedName>
</protein>
<comment type="caution">
    <text evidence="1">The sequence shown here is derived from an EMBL/GenBank/DDBJ whole genome shotgun (WGS) entry which is preliminary data.</text>
</comment>